<dbReference type="Proteomes" id="UP001165074">
    <property type="component" value="Unassembled WGS sequence"/>
</dbReference>
<dbReference type="EMBL" id="BSTK01000002">
    <property type="protein sequence ID" value="GLY83570.1"/>
    <property type="molecule type" value="Genomic_DNA"/>
</dbReference>
<evidence type="ECO:0000313" key="2">
    <source>
        <dbReference type="EMBL" id="GLY83570.1"/>
    </source>
</evidence>
<comment type="caution">
    <text evidence="2">The sequence shown here is derived from an EMBL/GenBank/DDBJ whole genome shotgun (WGS) entry which is preliminary data.</text>
</comment>
<dbReference type="AlphaFoldDB" id="A0A9W6VX76"/>
<feature type="region of interest" description="Disordered" evidence="1">
    <location>
        <begin position="1"/>
        <end position="113"/>
    </location>
</feature>
<evidence type="ECO:0000256" key="1">
    <source>
        <dbReference type="SAM" id="MobiDB-lite"/>
    </source>
</evidence>
<sequence>MSAVRTPLGGVPASMDIPAPGRLRPRARIRRLEKAPDPPTRTPPTTLSRSADGQKAYPASDDTHGRTSHPLGSLVAAPGAARRAAHPPGAAHPPDAAPPPVATQPLGSRPQRA</sequence>
<reference evidence="2" key="1">
    <citation type="submission" date="2023-03" db="EMBL/GenBank/DDBJ databases">
        <title>Actinoallomurus iriomotensis NBRC 103684.</title>
        <authorList>
            <person name="Ichikawa N."/>
            <person name="Sato H."/>
            <person name="Tonouchi N."/>
        </authorList>
    </citation>
    <scope>NUCLEOTIDE SEQUENCE</scope>
    <source>
        <strain evidence="2">NBRC 103684</strain>
    </source>
</reference>
<proteinExistence type="predicted"/>
<name>A0A9W6VX76_9ACTN</name>
<gene>
    <name evidence="2" type="ORF">Airi02_015000</name>
</gene>
<organism evidence="2 3">
    <name type="scientific">Actinoallomurus iriomotensis</name>
    <dbReference type="NCBI Taxonomy" id="478107"/>
    <lineage>
        <taxon>Bacteria</taxon>
        <taxon>Bacillati</taxon>
        <taxon>Actinomycetota</taxon>
        <taxon>Actinomycetes</taxon>
        <taxon>Streptosporangiales</taxon>
        <taxon>Thermomonosporaceae</taxon>
        <taxon>Actinoallomurus</taxon>
    </lineage>
</organism>
<protein>
    <submittedName>
        <fullName evidence="2">Uncharacterized protein</fullName>
    </submittedName>
</protein>
<keyword evidence="3" id="KW-1185">Reference proteome</keyword>
<feature type="compositionally biased region" description="Low complexity" evidence="1">
    <location>
        <begin position="75"/>
        <end position="94"/>
    </location>
</feature>
<evidence type="ECO:0000313" key="3">
    <source>
        <dbReference type="Proteomes" id="UP001165074"/>
    </source>
</evidence>
<accession>A0A9W6VX76</accession>